<dbReference type="AlphaFoldDB" id="C5K7V2"/>
<comment type="similarity">
    <text evidence="2">Belongs to the major facilitator superfamily. Folate-biopterin transporter (TC 2.A.71) family.</text>
</comment>
<keyword evidence="3" id="KW-0813">Transport</keyword>
<name>C5K7V2_PERM5</name>
<evidence type="ECO:0000313" key="9">
    <source>
        <dbReference type="EMBL" id="EER19637.1"/>
    </source>
</evidence>
<evidence type="ECO:0000256" key="5">
    <source>
        <dbReference type="ARBA" id="ARBA00022989"/>
    </source>
</evidence>
<organism evidence="10">
    <name type="scientific">Perkinsus marinus (strain ATCC 50983 / TXsc)</name>
    <dbReference type="NCBI Taxonomy" id="423536"/>
    <lineage>
        <taxon>Eukaryota</taxon>
        <taxon>Sar</taxon>
        <taxon>Alveolata</taxon>
        <taxon>Perkinsozoa</taxon>
        <taxon>Perkinsea</taxon>
        <taxon>Perkinsida</taxon>
        <taxon>Perkinsidae</taxon>
        <taxon>Perkinsus</taxon>
    </lineage>
</organism>
<keyword evidence="10" id="KW-1185">Reference proteome</keyword>
<dbReference type="InterPro" id="IPR039309">
    <property type="entry name" value="BT1"/>
</dbReference>
<dbReference type="EMBL" id="GG671079">
    <property type="protein sequence ID" value="EER19637.1"/>
    <property type="molecule type" value="Genomic_DNA"/>
</dbReference>
<evidence type="ECO:0000256" key="4">
    <source>
        <dbReference type="ARBA" id="ARBA00022692"/>
    </source>
</evidence>
<evidence type="ECO:0000256" key="3">
    <source>
        <dbReference type="ARBA" id="ARBA00022448"/>
    </source>
</evidence>
<dbReference type="GO" id="GO:0016020">
    <property type="term" value="C:membrane"/>
    <property type="evidence" value="ECO:0007669"/>
    <property type="project" value="UniProtKB-SubCell"/>
</dbReference>
<keyword evidence="4 8" id="KW-0812">Transmembrane</keyword>
<dbReference type="SUPFAM" id="SSF103473">
    <property type="entry name" value="MFS general substrate transporter"/>
    <property type="match status" value="1"/>
</dbReference>
<dbReference type="InParanoid" id="C5K7V2"/>
<evidence type="ECO:0000256" key="6">
    <source>
        <dbReference type="ARBA" id="ARBA00023136"/>
    </source>
</evidence>
<evidence type="ECO:0000256" key="2">
    <source>
        <dbReference type="ARBA" id="ARBA00007015"/>
    </source>
</evidence>
<dbReference type="InterPro" id="IPR036259">
    <property type="entry name" value="MFS_trans_sf"/>
</dbReference>
<dbReference type="Pfam" id="PF03092">
    <property type="entry name" value="BT1"/>
    <property type="match status" value="1"/>
</dbReference>
<evidence type="ECO:0000256" key="8">
    <source>
        <dbReference type="SAM" id="Phobius"/>
    </source>
</evidence>
<comment type="subcellular location">
    <subcellularLocation>
        <location evidence="1">Membrane</location>
        <topology evidence="1">Multi-pass membrane protein</topology>
    </subcellularLocation>
</comment>
<dbReference type="RefSeq" id="XP_002787841.1">
    <property type="nucleotide sequence ID" value="XM_002787795.1"/>
</dbReference>
<dbReference type="GeneID" id="9057475"/>
<dbReference type="PANTHER" id="PTHR31585">
    <property type="entry name" value="FOLATE-BIOPTERIN TRANSPORTER 1, CHLOROPLASTIC"/>
    <property type="match status" value="1"/>
</dbReference>
<feature type="transmembrane region" description="Helical" evidence="8">
    <location>
        <begin position="147"/>
        <end position="168"/>
    </location>
</feature>
<feature type="transmembrane region" description="Helical" evidence="8">
    <location>
        <begin position="77"/>
        <end position="96"/>
    </location>
</feature>
<feature type="transmembrane region" description="Helical" evidence="8">
    <location>
        <begin position="226"/>
        <end position="249"/>
    </location>
</feature>
<evidence type="ECO:0000313" key="10">
    <source>
        <dbReference type="Proteomes" id="UP000007800"/>
    </source>
</evidence>
<evidence type="ECO:0000256" key="7">
    <source>
        <dbReference type="SAM" id="MobiDB-lite"/>
    </source>
</evidence>
<sequence length="251" mass="27303">MYSEEADAALADEEIGLMMRSTAGKGGPSPRNRSRQASPRKEVSSKIPRGSVGGGGGSGDSVKEWFGKLRVDFGDKILVWICVSQHLTKGLVLYYMLSTMDYLLRSYRVSGPQLQILSGVVFMPWVMKPVFGVLSDMCPVLGYHKQPYILLSAVLGIGAFLLLCANPVTDASGEYLPLLERRLSLSSVVFAMFTCTVFVTVQNLLTEARYSDLMRNQSDGGSSPRLITFVLLGKNTFEVIAAATVGTIITK</sequence>
<keyword evidence="6 8" id="KW-0472">Membrane</keyword>
<feature type="region of interest" description="Disordered" evidence="7">
    <location>
        <begin position="20"/>
        <end position="59"/>
    </location>
</feature>
<dbReference type="Proteomes" id="UP000007800">
    <property type="component" value="Unassembled WGS sequence"/>
</dbReference>
<feature type="transmembrane region" description="Helical" evidence="8">
    <location>
        <begin position="116"/>
        <end position="135"/>
    </location>
</feature>
<dbReference type="PANTHER" id="PTHR31585:SF51">
    <property type="entry name" value="TRANSPORTER, PUTATIVE-RELATED"/>
    <property type="match status" value="1"/>
</dbReference>
<feature type="transmembrane region" description="Helical" evidence="8">
    <location>
        <begin position="188"/>
        <end position="205"/>
    </location>
</feature>
<keyword evidence="5 8" id="KW-1133">Transmembrane helix</keyword>
<proteinExistence type="inferred from homology"/>
<dbReference type="OrthoDB" id="754047at2759"/>
<reference evidence="9 10" key="1">
    <citation type="submission" date="2008-07" db="EMBL/GenBank/DDBJ databases">
        <authorList>
            <person name="El-Sayed N."/>
            <person name="Caler E."/>
            <person name="Inman J."/>
            <person name="Amedeo P."/>
            <person name="Hass B."/>
            <person name="Wortman J."/>
        </authorList>
    </citation>
    <scope>NUCLEOTIDE SEQUENCE [LARGE SCALE GENOMIC DNA]</scope>
    <source>
        <strain evidence="10">ATCC 50983 / TXsc</strain>
    </source>
</reference>
<protein>
    <submittedName>
        <fullName evidence="9">Uncharacterized protein</fullName>
    </submittedName>
</protein>
<gene>
    <name evidence="9" type="ORF">Pmar_PMAR012619</name>
</gene>
<evidence type="ECO:0000256" key="1">
    <source>
        <dbReference type="ARBA" id="ARBA00004141"/>
    </source>
</evidence>
<accession>C5K7V2</accession>